<reference evidence="2" key="1">
    <citation type="submission" date="2019-02" db="EMBL/GenBank/DDBJ databases">
        <title>Dictyochophyceae plastid genomes reveal unusual variability of their organisation.</title>
        <authorList>
            <person name="Han K.Y."/>
            <person name="Maciszewski K."/>
            <person name="Graf L."/>
            <person name="Andersen R.A."/>
            <person name="Karnkowska A."/>
            <person name="Yoon H.S."/>
        </authorList>
    </citation>
    <scope>NUCLEOTIDE SEQUENCE</scope>
</reference>
<dbReference type="GO" id="GO:0006508">
    <property type="term" value="P:proteolysis"/>
    <property type="evidence" value="ECO:0007669"/>
    <property type="project" value="UniProtKB-KW"/>
</dbReference>
<feature type="transmembrane region" description="Helical" evidence="1">
    <location>
        <begin position="65"/>
        <end position="84"/>
    </location>
</feature>
<dbReference type="GeneID" id="40868886"/>
<organism evidence="2">
    <name type="scientific">Octactis speculum</name>
    <dbReference type="NCBI Taxonomy" id="3111310"/>
    <lineage>
        <taxon>Eukaryota</taxon>
        <taxon>Sar</taxon>
        <taxon>Stramenopiles</taxon>
        <taxon>Ochrophyta</taxon>
        <taxon>Dictyochophyceae</taxon>
        <taxon>Dictyochales</taxon>
        <taxon>Dictyochaceae</taxon>
        <taxon>Octactis</taxon>
    </lineage>
</organism>
<keyword evidence="1" id="KW-0472">Membrane</keyword>
<keyword evidence="2" id="KW-0934">Plastid</keyword>
<gene>
    <name evidence="2" type="primary">orf125</name>
</gene>
<keyword evidence="1" id="KW-0812">Transmembrane</keyword>
<feature type="transmembrane region" description="Helical" evidence="1">
    <location>
        <begin position="43"/>
        <end position="59"/>
    </location>
</feature>
<geneLocation type="chloroplast" evidence="2"/>
<dbReference type="RefSeq" id="YP_009677040.1">
    <property type="nucleotide sequence ID" value="NC_043929.1"/>
</dbReference>
<name>A0A514CPG6_9STRA</name>
<dbReference type="EMBL" id="MK561359">
    <property type="protein sequence ID" value="QDH81701.1"/>
    <property type="molecule type" value="Genomic_DNA"/>
</dbReference>
<dbReference type="AlphaFoldDB" id="A0A514CPG6"/>
<dbReference type="GO" id="GO:0008233">
    <property type="term" value="F:peptidase activity"/>
    <property type="evidence" value="ECO:0007669"/>
    <property type="project" value="UniProtKB-KW"/>
</dbReference>
<feature type="transmembrane region" description="Helical" evidence="1">
    <location>
        <begin position="6"/>
        <end position="23"/>
    </location>
</feature>
<evidence type="ECO:0000313" key="2">
    <source>
        <dbReference type="EMBL" id="QDH81701.1"/>
    </source>
</evidence>
<keyword evidence="2" id="KW-0378">Hydrolase</keyword>
<keyword evidence="2" id="KW-0150">Chloroplast</keyword>
<protein>
    <submittedName>
        <fullName evidence="2">Putative 26S protease regulatory subunit Ycf66</fullName>
    </submittedName>
</protein>
<keyword evidence="2" id="KW-0645">Protease</keyword>
<keyword evidence="1" id="KW-1133">Transmembrane helix</keyword>
<sequence>MSFNVIPRNYWLLAGTVWIVLAYMKTIRENEQYALTGKSDEFTIFLGIPYTIGILLQGFRLDQMLIFTQGVLVFLFCVITLELMETRNRVELDNRTRHQGYRRKKSAIQKEQFGEAKFLEREEYR</sequence>
<evidence type="ECO:0000256" key="1">
    <source>
        <dbReference type="SAM" id="Phobius"/>
    </source>
</evidence>
<accession>A0A514CPG6</accession>
<proteinExistence type="predicted"/>